<gene>
    <name evidence="2" type="ORF">PQ455_00865</name>
</gene>
<dbReference type="RefSeq" id="WP_273688344.1">
    <property type="nucleotide sequence ID" value="NZ_CP117411.1"/>
</dbReference>
<proteinExistence type="predicted"/>
<reference evidence="2 3" key="1">
    <citation type="submission" date="2023-02" db="EMBL/GenBank/DDBJ databases">
        <title>Genome sequence of Sphingomonas naphthae.</title>
        <authorList>
            <person name="Kim S."/>
            <person name="Heo J."/>
            <person name="Kwon S.-W."/>
        </authorList>
    </citation>
    <scope>NUCLEOTIDE SEQUENCE [LARGE SCALE GENOMIC DNA]</scope>
    <source>
        <strain evidence="2 3">KACC 18716</strain>
    </source>
</reference>
<protein>
    <submittedName>
        <fullName evidence="2">Uncharacterized protein</fullName>
    </submittedName>
</protein>
<feature type="signal peptide" evidence="1">
    <location>
        <begin position="1"/>
        <end position="24"/>
    </location>
</feature>
<evidence type="ECO:0000313" key="2">
    <source>
        <dbReference type="EMBL" id="WCT73814.1"/>
    </source>
</evidence>
<evidence type="ECO:0000313" key="3">
    <source>
        <dbReference type="Proteomes" id="UP001220395"/>
    </source>
</evidence>
<dbReference type="Proteomes" id="UP001220395">
    <property type="component" value="Chromosome"/>
</dbReference>
<accession>A0ABY7TNL4</accession>
<organism evidence="2 3">
    <name type="scientific">Sphingomonas naphthae</name>
    <dbReference type="NCBI Taxonomy" id="1813468"/>
    <lineage>
        <taxon>Bacteria</taxon>
        <taxon>Pseudomonadati</taxon>
        <taxon>Pseudomonadota</taxon>
        <taxon>Alphaproteobacteria</taxon>
        <taxon>Sphingomonadales</taxon>
        <taxon>Sphingomonadaceae</taxon>
        <taxon>Sphingomonas</taxon>
    </lineage>
</organism>
<dbReference type="EMBL" id="CP117411">
    <property type="protein sequence ID" value="WCT73814.1"/>
    <property type="molecule type" value="Genomic_DNA"/>
</dbReference>
<keyword evidence="3" id="KW-1185">Reference proteome</keyword>
<sequence>MLNFSRAFAAPLLVAAALNLSGCATTTASIPVAPVAATIANQTGKTIARVEYQACGAPAESWSPLALGAVGSGRALKFELPEACVNMTAYFEDGRVAGTQVGVRRDFPFTWTLS</sequence>
<feature type="chain" id="PRO_5045858773" evidence="1">
    <location>
        <begin position="25"/>
        <end position="114"/>
    </location>
</feature>
<name>A0ABY7TNL4_9SPHN</name>
<keyword evidence="1" id="KW-0732">Signal</keyword>
<evidence type="ECO:0000256" key="1">
    <source>
        <dbReference type="SAM" id="SignalP"/>
    </source>
</evidence>